<keyword evidence="3" id="KW-1185">Reference proteome</keyword>
<evidence type="ECO:0000313" key="3">
    <source>
        <dbReference type="Proteomes" id="UP001224781"/>
    </source>
</evidence>
<feature type="region of interest" description="Disordered" evidence="1">
    <location>
        <begin position="405"/>
        <end position="425"/>
    </location>
</feature>
<gene>
    <name evidence="2" type="ORF">QE408_001760</name>
</gene>
<comment type="caution">
    <text evidence="2">The sequence shown here is derived from an EMBL/GenBank/DDBJ whole genome shotgun (WGS) entry which is preliminary data.</text>
</comment>
<sequence>MKSEGPYLFLQGPSSPLFVKIAGHLEAAGHICHRINLNVGDQIFWRRRGAVSFRGSIDEWGPFLRQFLRDRRIKTIILLGEERPYHKEAVKAAYERGVTVVAIEMGYLRPDWVTVELDGLSSNSRFPKDEEVILKAAAHLPEPDWTRRYSQTFLAEALYDIAYYLPTVFFGFLYPRYQFHGIFHPLKEYAGWVGRFASRRRRYREARRSTARLLEARLPWVVFPLQLETDYQIRAHSPFNSQEDALALVMASFARSSDSETILVFKVHPLDNGLINWNRLIQHLAIANGVSHRIVFIDGGDFAPLVAGCKGVVTINSTAALSAIREGIATKVLGVAVFDVPGVTHQGSLDDFWSAPSAPVPEVRDAFLRLLAAAIHERGNFYSRDGVSNAARAIARRLVEDAVNKPGGDGGHALRPHPGKVPFNT</sequence>
<dbReference type="CDD" id="cd16441">
    <property type="entry name" value="beta_Kdo_transferase_KpsS"/>
    <property type="match status" value="1"/>
</dbReference>
<organism evidence="2 3">
    <name type="scientific">Agrobacterium larrymoorei</name>
    <dbReference type="NCBI Taxonomy" id="160699"/>
    <lineage>
        <taxon>Bacteria</taxon>
        <taxon>Pseudomonadati</taxon>
        <taxon>Pseudomonadota</taxon>
        <taxon>Alphaproteobacteria</taxon>
        <taxon>Hyphomicrobiales</taxon>
        <taxon>Rhizobiaceae</taxon>
        <taxon>Rhizobium/Agrobacterium group</taxon>
        <taxon>Agrobacterium</taxon>
    </lineage>
</organism>
<protein>
    <submittedName>
        <fullName evidence="2">Capsular polysaccharide export protein</fullName>
    </submittedName>
</protein>
<dbReference type="EMBL" id="JAUTBL010000002">
    <property type="protein sequence ID" value="MDQ1184617.1"/>
    <property type="molecule type" value="Genomic_DNA"/>
</dbReference>
<evidence type="ECO:0000313" key="2">
    <source>
        <dbReference type="EMBL" id="MDQ1184617.1"/>
    </source>
</evidence>
<reference evidence="2 3" key="1">
    <citation type="submission" date="2023-07" db="EMBL/GenBank/DDBJ databases">
        <title>Functional and genomic diversity of the sorghum phyllosphere microbiome.</title>
        <authorList>
            <person name="Shade A."/>
        </authorList>
    </citation>
    <scope>NUCLEOTIDE SEQUENCE [LARGE SCALE GENOMIC DNA]</scope>
    <source>
        <strain evidence="2 3">SORGH_AS_1126</strain>
    </source>
</reference>
<proteinExistence type="predicted"/>
<dbReference type="Pfam" id="PF05159">
    <property type="entry name" value="Capsule_synth"/>
    <property type="match status" value="1"/>
</dbReference>
<dbReference type="Proteomes" id="UP001224781">
    <property type="component" value="Unassembled WGS sequence"/>
</dbReference>
<accession>A0ABU0UI60</accession>
<dbReference type="InterPro" id="IPR007833">
    <property type="entry name" value="Capsule_polysaccharide_synth"/>
</dbReference>
<evidence type="ECO:0000256" key="1">
    <source>
        <dbReference type="SAM" id="MobiDB-lite"/>
    </source>
</evidence>
<name>A0ABU0UI60_9HYPH</name>